<dbReference type="RefSeq" id="WP_229534827.1">
    <property type="nucleotide sequence ID" value="NZ_JAJHJB010000010.1"/>
</dbReference>
<reference evidence="1" key="1">
    <citation type="submission" date="2021-11" db="EMBL/GenBank/DDBJ databases">
        <title>Description of a new species Pelosinus isolated from the bottom sediments of Lake Baikal.</title>
        <authorList>
            <person name="Zakharyuk A."/>
        </authorList>
    </citation>
    <scope>NUCLEOTIDE SEQUENCE</scope>
    <source>
        <strain evidence="1">Bkl1</strain>
    </source>
</reference>
<sequence>MKTVDMLVAEIGSTTTVVNAFHSIDTDAPIFVGQGQAATTALAGDVTIGLYQAIACLEKRLGTQLAWQEMMASSSAAGGLRMTVHGLVYDMTVKAAQEAALGAGANIYWVTAGELSDADIDTIERTKPNIILLAGGVDYGEKATVIANARRLSHLTCPIPIIYAGNRAVSDEVWQILTAGGIPVTIVENVYPRIDQLNIEPTRREIHDVFEKHIVEAPGMQKIRELVNGSIIPTPGAVMKAAQLLRESIGDLMVLDVGGATTDVHSVAEGDPEITAMLVGPEPFAKRTVEGDLGVYVNADNVLALCDNSKLCKQLDCTPQELTALRTPLPATDKEKLFAGYLTDMAVQTAVNRHVGNIEHIYGPTGRLTVARGKDLTGVKWIIGTGGALTRLPVGLDILANINAPSSSNLLLPRQGHALVDRHYIMASAGMLAQKYPQAALGILRQSFFDD</sequence>
<organism evidence="1 2">
    <name type="scientific">Pelosinus baikalensis</name>
    <dbReference type="NCBI Taxonomy" id="2892015"/>
    <lineage>
        <taxon>Bacteria</taxon>
        <taxon>Bacillati</taxon>
        <taxon>Bacillota</taxon>
        <taxon>Negativicutes</taxon>
        <taxon>Selenomonadales</taxon>
        <taxon>Sporomusaceae</taxon>
        <taxon>Pelosinus</taxon>
    </lineage>
</organism>
<evidence type="ECO:0000313" key="1">
    <source>
        <dbReference type="EMBL" id="MCC5465580.1"/>
    </source>
</evidence>
<evidence type="ECO:0000313" key="2">
    <source>
        <dbReference type="Proteomes" id="UP001165492"/>
    </source>
</evidence>
<dbReference type="NCBIfam" id="NF040744">
    <property type="entry name" value="ornith_Or-4"/>
    <property type="match status" value="1"/>
</dbReference>
<proteinExistence type="predicted"/>
<dbReference type="PIRSF" id="PIRSF004729">
    <property type="entry name" value="MutL"/>
    <property type="match status" value="1"/>
</dbReference>
<dbReference type="Pfam" id="PF13941">
    <property type="entry name" value="MutL"/>
    <property type="match status" value="1"/>
</dbReference>
<dbReference type="InterPro" id="IPR006230">
    <property type="entry name" value="MutL"/>
</dbReference>
<protein>
    <submittedName>
        <fullName evidence="1">Glutamate mutase L</fullName>
    </submittedName>
</protein>
<keyword evidence="2" id="KW-1185">Reference proteome</keyword>
<dbReference type="NCBIfam" id="TIGR01319">
    <property type="entry name" value="glmL_fam"/>
    <property type="match status" value="1"/>
</dbReference>
<comment type="caution">
    <text evidence="1">The sequence shown here is derived from an EMBL/GenBank/DDBJ whole genome shotgun (WGS) entry which is preliminary data.</text>
</comment>
<dbReference type="EMBL" id="JAJHJB010000010">
    <property type="protein sequence ID" value="MCC5465580.1"/>
    <property type="molecule type" value="Genomic_DNA"/>
</dbReference>
<gene>
    <name evidence="1" type="ORF">LMF89_09425</name>
</gene>
<dbReference type="Proteomes" id="UP001165492">
    <property type="component" value="Unassembled WGS sequence"/>
</dbReference>
<name>A0ABS8HR90_9FIRM</name>
<accession>A0ABS8HR90</accession>